<dbReference type="InterPro" id="IPR036393">
    <property type="entry name" value="AceGlu_kinase-like_sf"/>
</dbReference>
<dbReference type="CDD" id="cd21157">
    <property type="entry name" value="PUA_G5K"/>
    <property type="match status" value="1"/>
</dbReference>
<dbReference type="FunFam" id="3.40.1160.10:FF:000018">
    <property type="entry name" value="Glutamate 5-kinase"/>
    <property type="match status" value="1"/>
</dbReference>
<proteinExistence type="inferred from homology"/>
<dbReference type="InterPro" id="IPR019797">
    <property type="entry name" value="Glutamate_5-kinase_CS"/>
</dbReference>
<protein>
    <recommendedName>
        <fullName evidence="8">Glutamate 5-kinase</fullName>
        <ecNumber evidence="8">2.7.2.11</ecNumber>
    </recommendedName>
    <alternativeName>
        <fullName evidence="8">Gamma-glutamyl kinase</fullName>
        <shortName evidence="8">GK</shortName>
    </alternativeName>
</protein>
<evidence type="ECO:0000259" key="9">
    <source>
        <dbReference type="SMART" id="SM00359"/>
    </source>
</evidence>
<dbReference type="InterPro" id="IPR002478">
    <property type="entry name" value="PUA"/>
</dbReference>
<dbReference type="KEGG" id="dho:Dia5BBH33_08430"/>
<dbReference type="Proteomes" id="UP000320585">
    <property type="component" value="Chromosome"/>
</dbReference>
<feature type="binding site" evidence="8">
    <location>
        <position position="21"/>
    </location>
    <ligand>
        <name>ATP</name>
        <dbReference type="ChEBI" id="CHEBI:30616"/>
    </ligand>
</feature>
<keyword evidence="2 8" id="KW-0028">Amino-acid biosynthesis</keyword>
<comment type="pathway">
    <text evidence="8">Amino-acid biosynthesis; L-proline biosynthesis; L-glutamate 5-semialdehyde from L-glutamate: step 1/2.</text>
</comment>
<feature type="domain" description="PUA" evidence="9">
    <location>
        <begin position="288"/>
        <end position="370"/>
    </location>
</feature>
<dbReference type="OrthoDB" id="9804434at2"/>
<dbReference type="InterPro" id="IPR015947">
    <property type="entry name" value="PUA-like_sf"/>
</dbReference>
<name>A0A8D5A0U8_9FIRM</name>
<evidence type="ECO:0000256" key="8">
    <source>
        <dbReference type="HAMAP-Rule" id="MF_00456"/>
    </source>
</evidence>
<dbReference type="InterPro" id="IPR041739">
    <property type="entry name" value="G5K_ProB"/>
</dbReference>
<evidence type="ECO:0000256" key="7">
    <source>
        <dbReference type="ARBA" id="ARBA00022840"/>
    </source>
</evidence>
<dbReference type="AlphaFoldDB" id="A0A8D5A0U8"/>
<comment type="catalytic activity">
    <reaction evidence="8">
        <text>L-glutamate + ATP = L-glutamyl 5-phosphate + ADP</text>
        <dbReference type="Rhea" id="RHEA:14877"/>
        <dbReference type="ChEBI" id="CHEBI:29985"/>
        <dbReference type="ChEBI" id="CHEBI:30616"/>
        <dbReference type="ChEBI" id="CHEBI:58274"/>
        <dbReference type="ChEBI" id="CHEBI:456216"/>
        <dbReference type="EC" id="2.7.2.11"/>
    </reaction>
</comment>
<evidence type="ECO:0000256" key="1">
    <source>
        <dbReference type="ARBA" id="ARBA00022490"/>
    </source>
</evidence>
<feature type="binding site" evidence="8">
    <location>
        <position position="61"/>
    </location>
    <ligand>
        <name>substrate</name>
    </ligand>
</feature>
<dbReference type="GO" id="GO:0003723">
    <property type="term" value="F:RNA binding"/>
    <property type="evidence" value="ECO:0007669"/>
    <property type="project" value="InterPro"/>
</dbReference>
<organism evidence="10 11">
    <name type="scientific">Dialister hominis</name>
    <dbReference type="NCBI Taxonomy" id="2582419"/>
    <lineage>
        <taxon>Bacteria</taxon>
        <taxon>Bacillati</taxon>
        <taxon>Bacillota</taxon>
        <taxon>Negativicutes</taxon>
        <taxon>Veillonellales</taxon>
        <taxon>Veillonellaceae</taxon>
        <taxon>Dialister</taxon>
    </lineage>
</organism>
<evidence type="ECO:0000313" key="11">
    <source>
        <dbReference type="Proteomes" id="UP000320585"/>
    </source>
</evidence>
<dbReference type="CDD" id="cd04242">
    <property type="entry name" value="AAK_G5K_ProB"/>
    <property type="match status" value="1"/>
</dbReference>
<evidence type="ECO:0000313" key="10">
    <source>
        <dbReference type="EMBL" id="BBK24908.1"/>
    </source>
</evidence>
<feature type="binding site" evidence="8">
    <location>
        <begin position="222"/>
        <end position="228"/>
    </location>
    <ligand>
        <name>ATP</name>
        <dbReference type="ChEBI" id="CHEBI:30616"/>
    </ligand>
</feature>
<evidence type="ECO:0000256" key="4">
    <source>
        <dbReference type="ARBA" id="ARBA00022679"/>
    </source>
</evidence>
<dbReference type="PIRSF" id="PIRSF000729">
    <property type="entry name" value="GK"/>
    <property type="match status" value="1"/>
</dbReference>
<keyword evidence="6 8" id="KW-0418">Kinase</keyword>
<dbReference type="GO" id="GO:0055129">
    <property type="term" value="P:L-proline biosynthetic process"/>
    <property type="evidence" value="ECO:0007669"/>
    <property type="project" value="UniProtKB-UniRule"/>
</dbReference>
<dbReference type="InterPro" id="IPR005715">
    <property type="entry name" value="Glu_5kinase/COase_Synthase"/>
</dbReference>
<dbReference type="GeneID" id="92716064"/>
<feature type="binding site" evidence="8">
    <location>
        <begin position="180"/>
        <end position="181"/>
    </location>
    <ligand>
        <name>ATP</name>
        <dbReference type="ChEBI" id="CHEBI:30616"/>
    </ligand>
</feature>
<dbReference type="Pfam" id="PF00696">
    <property type="entry name" value="AA_kinase"/>
    <property type="match status" value="1"/>
</dbReference>
<dbReference type="NCBIfam" id="TIGR01027">
    <property type="entry name" value="proB"/>
    <property type="match status" value="1"/>
</dbReference>
<dbReference type="GO" id="GO:0005829">
    <property type="term" value="C:cytosol"/>
    <property type="evidence" value="ECO:0007669"/>
    <property type="project" value="TreeGrafter"/>
</dbReference>
<keyword evidence="7 8" id="KW-0067">ATP-binding</keyword>
<dbReference type="InterPro" id="IPR011529">
    <property type="entry name" value="Glu_5kinase"/>
</dbReference>
<dbReference type="HAMAP" id="MF_00456">
    <property type="entry name" value="ProB"/>
    <property type="match status" value="1"/>
</dbReference>
<feature type="binding site" evidence="8">
    <location>
        <position position="148"/>
    </location>
    <ligand>
        <name>substrate</name>
    </ligand>
</feature>
<dbReference type="SUPFAM" id="SSF53633">
    <property type="entry name" value="Carbamate kinase-like"/>
    <property type="match status" value="1"/>
</dbReference>
<dbReference type="UniPathway" id="UPA00098">
    <property type="reaction ID" value="UER00359"/>
</dbReference>
<dbReference type="PANTHER" id="PTHR43654:SF3">
    <property type="entry name" value="GLUTAMATE 5-KINASE"/>
    <property type="match status" value="1"/>
</dbReference>
<dbReference type="EMBL" id="AP019697">
    <property type="protein sequence ID" value="BBK24908.1"/>
    <property type="molecule type" value="Genomic_DNA"/>
</dbReference>
<evidence type="ECO:0000256" key="6">
    <source>
        <dbReference type="ARBA" id="ARBA00022777"/>
    </source>
</evidence>
<keyword evidence="4 8" id="KW-0808">Transferase</keyword>
<dbReference type="GO" id="GO:0005524">
    <property type="term" value="F:ATP binding"/>
    <property type="evidence" value="ECO:0007669"/>
    <property type="project" value="UniProtKB-KW"/>
</dbReference>
<gene>
    <name evidence="8 10" type="primary">proB</name>
    <name evidence="10" type="ORF">Dia5BBH33_08430</name>
</gene>
<dbReference type="GO" id="GO:0004349">
    <property type="term" value="F:glutamate 5-kinase activity"/>
    <property type="evidence" value="ECO:0007669"/>
    <property type="project" value="UniProtKB-UniRule"/>
</dbReference>
<dbReference type="PRINTS" id="PR00474">
    <property type="entry name" value="GLU5KINASE"/>
</dbReference>
<dbReference type="InterPro" id="IPR001048">
    <property type="entry name" value="Asp/Glu/Uridylate_kinase"/>
</dbReference>
<dbReference type="SMART" id="SM00359">
    <property type="entry name" value="PUA"/>
    <property type="match status" value="1"/>
</dbReference>
<dbReference type="PROSITE" id="PS50890">
    <property type="entry name" value="PUA"/>
    <property type="match status" value="1"/>
</dbReference>
<comment type="subcellular location">
    <subcellularLocation>
        <location evidence="8">Cytoplasm</location>
    </subcellularLocation>
</comment>
<dbReference type="RefSeq" id="WP_108849756.1">
    <property type="nucleotide sequence ID" value="NZ_AP019697.1"/>
</dbReference>
<dbReference type="Gene3D" id="2.30.130.10">
    <property type="entry name" value="PUA domain"/>
    <property type="match status" value="1"/>
</dbReference>
<dbReference type="PROSITE" id="PS00902">
    <property type="entry name" value="GLUTAMATE_5_KINASE"/>
    <property type="match status" value="1"/>
</dbReference>
<reference evidence="11" key="1">
    <citation type="submission" date="2019-05" db="EMBL/GenBank/DDBJ databases">
        <title>Complete genome sequencing of Dialister sp. strain 5BBH33.</title>
        <authorList>
            <person name="Sakamoto M."/>
            <person name="Murakami T."/>
            <person name="Mori H."/>
        </authorList>
    </citation>
    <scope>NUCLEOTIDE SEQUENCE [LARGE SCALE GENOMIC DNA]</scope>
    <source>
        <strain evidence="11">5BBH33</strain>
    </source>
</reference>
<dbReference type="InterPro" id="IPR036974">
    <property type="entry name" value="PUA_sf"/>
</dbReference>
<dbReference type="InterPro" id="IPR001057">
    <property type="entry name" value="Glu/AcGlu_kinase"/>
</dbReference>
<evidence type="ECO:0000256" key="2">
    <source>
        <dbReference type="ARBA" id="ARBA00022605"/>
    </source>
</evidence>
<keyword evidence="3 8" id="KW-0641">Proline biosynthesis</keyword>
<comment type="function">
    <text evidence="8">Catalyzes the transfer of a phosphate group to glutamate to form L-glutamate 5-phosphate.</text>
</comment>
<evidence type="ECO:0000256" key="3">
    <source>
        <dbReference type="ARBA" id="ARBA00022650"/>
    </source>
</evidence>
<keyword evidence="1 8" id="KW-0963">Cytoplasm</keyword>
<keyword evidence="11" id="KW-1185">Reference proteome</keyword>
<accession>A0A8D5A0U8</accession>
<dbReference type="Gene3D" id="3.40.1160.10">
    <property type="entry name" value="Acetylglutamate kinase-like"/>
    <property type="match status" value="1"/>
</dbReference>
<evidence type="ECO:0000256" key="5">
    <source>
        <dbReference type="ARBA" id="ARBA00022741"/>
    </source>
</evidence>
<sequence>MSCPENKHRSLLKNKKRIVIKVGTSSITYDNGKINLRFIDHLARQISDLKNSGLQVILVTSGAIGVGLPELGFEKKPDYLPYKQAAAAVGQGILMNIYEHTFHEYGQVVAQMLLTKGDAVNSSRYLYMKGTLVSLLELGAIPIINENDAVTADEIKIGDNDTLSAIVASISDADLLIILSDIDGLYDADPRTHENARIIHEVPEFTRSLFSMAGGSGTARGTGGMYTKLQAAEICVRSGIDMIVAKSDEPEILYRLVEGEQLGTLFYAENVHPQLKKRDIIIGTAVKGRIYVDKGCSEAILQKGSSLLPVGIVSVEGQFSDGDTVAVYCGDTELARGITHYNNADIEKIKGCHSEKLESLLGYAPPYETVIHRDNLLIMR</sequence>
<dbReference type="EC" id="2.7.2.11" evidence="8"/>
<dbReference type="PANTHER" id="PTHR43654">
    <property type="entry name" value="GLUTAMATE 5-KINASE"/>
    <property type="match status" value="1"/>
</dbReference>
<feature type="binding site" evidence="8">
    <location>
        <position position="160"/>
    </location>
    <ligand>
        <name>substrate</name>
    </ligand>
</feature>
<comment type="similarity">
    <text evidence="8">Belongs to the glutamate 5-kinase family.</text>
</comment>
<dbReference type="SUPFAM" id="SSF88697">
    <property type="entry name" value="PUA domain-like"/>
    <property type="match status" value="1"/>
</dbReference>
<dbReference type="Pfam" id="PF01472">
    <property type="entry name" value="PUA"/>
    <property type="match status" value="1"/>
</dbReference>
<keyword evidence="5 8" id="KW-0547">Nucleotide-binding</keyword>